<evidence type="ECO:0000313" key="2">
    <source>
        <dbReference type="EMBL" id="CAE4583725.1"/>
    </source>
</evidence>
<organism evidence="2">
    <name type="scientific">Alexandrium monilatum</name>
    <dbReference type="NCBI Taxonomy" id="311494"/>
    <lineage>
        <taxon>Eukaryota</taxon>
        <taxon>Sar</taxon>
        <taxon>Alveolata</taxon>
        <taxon>Dinophyceae</taxon>
        <taxon>Gonyaulacales</taxon>
        <taxon>Pyrocystaceae</taxon>
        <taxon>Alexandrium</taxon>
    </lineage>
</organism>
<dbReference type="AlphaFoldDB" id="A0A7S4QHF5"/>
<feature type="region of interest" description="Disordered" evidence="1">
    <location>
        <begin position="17"/>
        <end position="93"/>
    </location>
</feature>
<dbReference type="Gene3D" id="1.20.930.10">
    <property type="entry name" value="Conserved domain common to transcription factors TFIIS, elongin A, CRSP70"/>
    <property type="match status" value="1"/>
</dbReference>
<proteinExistence type="predicted"/>
<accession>A0A7S4QHF5</accession>
<dbReference type="InterPro" id="IPR035441">
    <property type="entry name" value="TFIIS/LEDGF_dom_sf"/>
</dbReference>
<protein>
    <submittedName>
        <fullName evidence="2">Uncharacterized protein</fullName>
    </submittedName>
</protein>
<evidence type="ECO:0000256" key="1">
    <source>
        <dbReference type="SAM" id="MobiDB-lite"/>
    </source>
</evidence>
<dbReference type="EMBL" id="HBNR01030034">
    <property type="protein sequence ID" value="CAE4583725.1"/>
    <property type="molecule type" value="Transcribed_RNA"/>
</dbReference>
<feature type="region of interest" description="Disordered" evidence="1">
    <location>
        <begin position="112"/>
        <end position="197"/>
    </location>
</feature>
<reference evidence="2" key="1">
    <citation type="submission" date="2021-01" db="EMBL/GenBank/DDBJ databases">
        <authorList>
            <person name="Corre E."/>
            <person name="Pelletier E."/>
            <person name="Niang G."/>
            <person name="Scheremetjew M."/>
            <person name="Finn R."/>
            <person name="Kale V."/>
            <person name="Holt S."/>
            <person name="Cochrane G."/>
            <person name="Meng A."/>
            <person name="Brown T."/>
            <person name="Cohen L."/>
        </authorList>
    </citation>
    <scope>NUCLEOTIDE SEQUENCE</scope>
    <source>
        <strain evidence="2">CCMP3105</strain>
    </source>
</reference>
<feature type="compositionally biased region" description="Low complexity" evidence="1">
    <location>
        <begin position="163"/>
        <end position="186"/>
    </location>
</feature>
<dbReference type="SUPFAM" id="SSF47676">
    <property type="entry name" value="Conserved domain common to transcription factors TFIIS, elongin A, CRSP70"/>
    <property type="match status" value="1"/>
</dbReference>
<gene>
    <name evidence="2" type="ORF">AMON00008_LOCUS20495</name>
</gene>
<name>A0A7S4QHF5_9DINO</name>
<sequence length="289" mass="30612">MPKEQLIQLASAHLRQLGGKDGLGNPASGRTPATPQNLRIPRSRGPQGGDSAAEEAVPCSIPRQRARPSAPDVEPPKPRARRRRSSLPEPSAAQVDFLGEDLLADFWTNTLPQDRASSKPAAAPFCKPAMEATHSAMQTPASKGAVPDIQAGIRQGAKRTRPSSSSSSGGSSSSSDSSSSDEGCSSAKPPGGDPVEGVRALLKGLEAYRQAGGRAQDAESTSRIFEQLEVLDSEGKIDIQLLRATRIGAELNGPWWRHEAPTSASQRAKSLVVRWKERCRAVQAAHAAH</sequence>